<evidence type="ECO:0000256" key="2">
    <source>
        <dbReference type="ARBA" id="ARBA00023125"/>
    </source>
</evidence>
<dbReference type="InterPro" id="IPR001647">
    <property type="entry name" value="HTH_TetR"/>
</dbReference>
<keyword evidence="1" id="KW-0805">Transcription regulation</keyword>
<dbReference type="Gene3D" id="1.10.357.10">
    <property type="entry name" value="Tetracycline Repressor, domain 2"/>
    <property type="match status" value="1"/>
</dbReference>
<evidence type="ECO:0000313" key="7">
    <source>
        <dbReference type="EMBL" id="OHV21003.1"/>
    </source>
</evidence>
<comment type="caution">
    <text evidence="7">The sequence shown here is derived from an EMBL/GenBank/DDBJ whole genome shotgun (WGS) entry which is preliminary data.</text>
</comment>
<keyword evidence="3" id="KW-0804">Transcription</keyword>
<dbReference type="Proteomes" id="UP000179769">
    <property type="component" value="Unassembled WGS sequence"/>
</dbReference>
<evidence type="ECO:0000256" key="5">
    <source>
        <dbReference type="SAM" id="MobiDB-lite"/>
    </source>
</evidence>
<evidence type="ECO:0000259" key="6">
    <source>
        <dbReference type="PROSITE" id="PS50977"/>
    </source>
</evidence>
<keyword evidence="2 4" id="KW-0238">DNA-binding</keyword>
<feature type="DNA-binding region" description="H-T-H motif" evidence="4">
    <location>
        <begin position="27"/>
        <end position="46"/>
    </location>
</feature>
<dbReference type="PANTHER" id="PTHR30055">
    <property type="entry name" value="HTH-TYPE TRANSCRIPTIONAL REGULATOR RUTR"/>
    <property type="match status" value="1"/>
</dbReference>
<dbReference type="Pfam" id="PF00440">
    <property type="entry name" value="TetR_N"/>
    <property type="match status" value="1"/>
</dbReference>
<dbReference type="PANTHER" id="PTHR30055:SF234">
    <property type="entry name" value="HTH-TYPE TRANSCRIPTIONAL REGULATOR BETI"/>
    <property type="match status" value="1"/>
</dbReference>
<dbReference type="EMBL" id="MAXA01000259">
    <property type="protein sequence ID" value="OHV21003.1"/>
    <property type="molecule type" value="Genomic_DNA"/>
</dbReference>
<evidence type="ECO:0000256" key="3">
    <source>
        <dbReference type="ARBA" id="ARBA00023163"/>
    </source>
</evidence>
<dbReference type="SUPFAM" id="SSF46689">
    <property type="entry name" value="Homeodomain-like"/>
    <property type="match status" value="1"/>
</dbReference>
<gene>
    <name evidence="7" type="ORF">BBK14_27320</name>
</gene>
<dbReference type="OrthoDB" id="3212417at2"/>
<dbReference type="InterPro" id="IPR009057">
    <property type="entry name" value="Homeodomain-like_sf"/>
</dbReference>
<dbReference type="GO" id="GO:0003700">
    <property type="term" value="F:DNA-binding transcription factor activity"/>
    <property type="evidence" value="ECO:0007669"/>
    <property type="project" value="TreeGrafter"/>
</dbReference>
<dbReference type="PROSITE" id="PS50977">
    <property type="entry name" value="HTH_TETR_2"/>
    <property type="match status" value="1"/>
</dbReference>
<name>A0A1S1PDM9_9ACTN</name>
<dbReference type="GO" id="GO:0000976">
    <property type="term" value="F:transcription cis-regulatory region binding"/>
    <property type="evidence" value="ECO:0007669"/>
    <property type="project" value="TreeGrafter"/>
</dbReference>
<keyword evidence="8" id="KW-1185">Reference proteome</keyword>
<evidence type="ECO:0000256" key="1">
    <source>
        <dbReference type="ARBA" id="ARBA00023015"/>
    </source>
</evidence>
<evidence type="ECO:0000256" key="4">
    <source>
        <dbReference type="PROSITE-ProRule" id="PRU00335"/>
    </source>
</evidence>
<reference evidence="8" key="1">
    <citation type="submission" date="2016-07" db="EMBL/GenBank/DDBJ databases">
        <title>Frankia sp. NRRL B-16219 Genome sequencing.</title>
        <authorList>
            <person name="Ghodhbane-Gtari F."/>
            <person name="Swanson E."/>
            <person name="Gueddou A."/>
            <person name="Louati M."/>
            <person name="Nouioui I."/>
            <person name="Hezbri K."/>
            <person name="Abebe-Akele F."/>
            <person name="Simpson S."/>
            <person name="Morris K."/>
            <person name="Thomas K."/>
            <person name="Gtari M."/>
            <person name="Tisa L.S."/>
        </authorList>
    </citation>
    <scope>NUCLEOTIDE SEQUENCE [LARGE SCALE GENOMIC DNA]</scope>
    <source>
        <strain evidence="8">NRRL B-16219</strain>
    </source>
</reference>
<dbReference type="InterPro" id="IPR041642">
    <property type="entry name" value="KstR_C"/>
</dbReference>
<evidence type="ECO:0000313" key="8">
    <source>
        <dbReference type="Proteomes" id="UP000179769"/>
    </source>
</evidence>
<dbReference type="InterPro" id="IPR050109">
    <property type="entry name" value="HTH-type_TetR-like_transc_reg"/>
</dbReference>
<protein>
    <submittedName>
        <fullName evidence="7">TetR family transcriptional regulator</fullName>
    </submittedName>
</protein>
<accession>A0A1S1PDM9</accession>
<dbReference type="RefSeq" id="WP_071066633.1">
    <property type="nucleotide sequence ID" value="NZ_MAXA01000259.1"/>
</dbReference>
<dbReference type="AlphaFoldDB" id="A0A1S1PDM9"/>
<feature type="domain" description="HTH tetR-type" evidence="6">
    <location>
        <begin position="4"/>
        <end position="64"/>
    </location>
</feature>
<feature type="region of interest" description="Disordered" evidence="5">
    <location>
        <begin position="182"/>
        <end position="219"/>
    </location>
</feature>
<proteinExistence type="predicted"/>
<dbReference type="Pfam" id="PF17925">
    <property type="entry name" value="TetR_C_20"/>
    <property type="match status" value="1"/>
</dbReference>
<organism evidence="7 8">
    <name type="scientific">Parafrankia soli</name>
    <dbReference type="NCBI Taxonomy" id="2599596"/>
    <lineage>
        <taxon>Bacteria</taxon>
        <taxon>Bacillati</taxon>
        <taxon>Actinomycetota</taxon>
        <taxon>Actinomycetes</taxon>
        <taxon>Frankiales</taxon>
        <taxon>Frankiaceae</taxon>
        <taxon>Parafrankia</taxon>
    </lineage>
</organism>
<sequence length="219" mass="23963">MPASRPGDAVLRVVLELLESGGHDAVQIREVVRRAHVSPLTIYKLFPSRDELVVAALQQWLTVNSCAPVAPPAPGESLYDGLMRVFRHVFEPWERSPRILEAYHRARNGPGGRKLDQQAMGAIEPVARAILVGGDPDYIDDIGLILTNMAHAVVGQFANGELDITAILPTLERAVFRLTTNNEPAAAAAQTRRTRPDRYPTPPAQLDRQDATGPGKSQR</sequence>